<evidence type="ECO:0000256" key="4">
    <source>
        <dbReference type="RuleBase" id="RU004383"/>
    </source>
</evidence>
<feature type="compositionally biased region" description="Basic residues" evidence="5">
    <location>
        <begin position="272"/>
        <end position="298"/>
    </location>
</feature>
<accession>A0A1I7VCM1</accession>
<dbReference type="InterPro" id="IPR012678">
    <property type="entry name" value="Ribosomal_uL23/eL15/eS24_sf"/>
</dbReference>
<dbReference type="FunFam" id="3.30.70.3370:FF:000001">
    <property type="entry name" value="40S ribosomal protein S24"/>
    <property type="match status" value="1"/>
</dbReference>
<evidence type="ECO:0000256" key="2">
    <source>
        <dbReference type="ARBA" id="ARBA00022980"/>
    </source>
</evidence>
<dbReference type="GO" id="GO:0003735">
    <property type="term" value="F:structural constituent of ribosome"/>
    <property type="evidence" value="ECO:0007669"/>
    <property type="project" value="InterPro"/>
</dbReference>
<proteinExistence type="inferred from homology"/>
<evidence type="ECO:0000256" key="5">
    <source>
        <dbReference type="SAM" id="MobiDB-lite"/>
    </source>
</evidence>
<name>A0A1I7VCM1_LOALO</name>
<dbReference type="Gene3D" id="3.30.70.3370">
    <property type="match status" value="1"/>
</dbReference>
<dbReference type="InterPro" id="IPR001976">
    <property type="entry name" value="Ribosomal_eS24"/>
</dbReference>
<dbReference type="GO" id="GO:1990904">
    <property type="term" value="C:ribonucleoprotein complex"/>
    <property type="evidence" value="ECO:0007669"/>
    <property type="project" value="UniProtKB-KW"/>
</dbReference>
<dbReference type="GO" id="GO:0005840">
    <property type="term" value="C:ribosome"/>
    <property type="evidence" value="ECO:0007669"/>
    <property type="project" value="UniProtKB-KW"/>
</dbReference>
<keyword evidence="3" id="KW-0687">Ribonucleoprotein</keyword>
<evidence type="ECO:0000313" key="6">
    <source>
        <dbReference type="Proteomes" id="UP000095285"/>
    </source>
</evidence>
<dbReference type="HAMAP" id="MF_00545">
    <property type="entry name" value="Ribosomal_eS24"/>
    <property type="match status" value="1"/>
</dbReference>
<dbReference type="WBParaSite" id="EN70_12320">
    <property type="protein sequence ID" value="EN70_12320"/>
    <property type="gene ID" value="EN70_12320"/>
</dbReference>
<reference evidence="7" key="2">
    <citation type="submission" date="2016-11" db="UniProtKB">
        <authorList>
            <consortium name="WormBaseParasite"/>
        </authorList>
    </citation>
    <scope>IDENTIFICATION</scope>
</reference>
<dbReference type="SUPFAM" id="SSF54189">
    <property type="entry name" value="Ribosomal proteins S24e, L23 and L15e"/>
    <property type="match status" value="1"/>
</dbReference>
<protein>
    <recommendedName>
        <fullName evidence="4">40S ribosomal protein S24</fullName>
    </recommendedName>
</protein>
<keyword evidence="6" id="KW-1185">Reference proteome</keyword>
<reference evidence="6" key="1">
    <citation type="submission" date="2012-04" db="EMBL/GenBank/DDBJ databases">
        <title>The Genome Sequence of Loa loa.</title>
        <authorList>
            <consortium name="The Broad Institute Genome Sequencing Platform"/>
            <consortium name="Broad Institute Genome Sequencing Center for Infectious Disease"/>
            <person name="Nutman T.B."/>
            <person name="Fink D.L."/>
            <person name="Russ C."/>
            <person name="Young S."/>
            <person name="Zeng Q."/>
            <person name="Gargeya S."/>
            <person name="Alvarado L."/>
            <person name="Berlin A."/>
            <person name="Chapman S.B."/>
            <person name="Chen Z."/>
            <person name="Freedman E."/>
            <person name="Gellesch M."/>
            <person name="Goldberg J."/>
            <person name="Griggs A."/>
            <person name="Gujja S."/>
            <person name="Heilman E.R."/>
            <person name="Heiman D."/>
            <person name="Howarth C."/>
            <person name="Mehta T."/>
            <person name="Neiman D."/>
            <person name="Pearson M."/>
            <person name="Roberts A."/>
            <person name="Saif S."/>
            <person name="Shea T."/>
            <person name="Shenoy N."/>
            <person name="Sisk P."/>
            <person name="Stolte C."/>
            <person name="Sykes S."/>
            <person name="White J."/>
            <person name="Yandava C."/>
            <person name="Haas B."/>
            <person name="Henn M.R."/>
            <person name="Nusbaum C."/>
            <person name="Birren B."/>
        </authorList>
    </citation>
    <scope>NUCLEOTIDE SEQUENCE [LARGE SCALE GENOMIC DNA]</scope>
</reference>
<evidence type="ECO:0000313" key="7">
    <source>
        <dbReference type="WBParaSite" id="EN70_12320"/>
    </source>
</evidence>
<dbReference type="PROSITE" id="PS00529">
    <property type="entry name" value="RIBOSOMAL_S24E"/>
    <property type="match status" value="1"/>
</dbReference>
<dbReference type="GO" id="GO:0006412">
    <property type="term" value="P:translation"/>
    <property type="evidence" value="ECO:0007669"/>
    <property type="project" value="InterPro"/>
</dbReference>
<sequence>MNNKVRFDEEMGFLEIWDQIRKRITSDQCEIQEFASMLHNLTYSSELAMKNCKPKNREIYTALCCVLREQIINKKEHFTKTSKYIDDSTAIVDSGFETFHSESPMENSSKLITPNHAKIDQKVKTHRSKCIKPRSQKILLRNVAYDATVVKRRVPSLRFESKKYCANMGDSVVTIRTNKVMTNRLLARRQMVVEILHPNRASVPKVEVREKLAQMYKTTPDLVFTYGFQCHFGGGRSTGFALIYDTADFAKKFEPKYRLLRQTGTKAEKSGRKQRKERKNRQKKVRGTKKTKVATGKK</sequence>
<keyword evidence="2" id="KW-0689">Ribosomal protein</keyword>
<dbReference type="Proteomes" id="UP000095285">
    <property type="component" value="Unassembled WGS sequence"/>
</dbReference>
<dbReference type="PANTHER" id="PTHR10496">
    <property type="entry name" value="40S RIBOSOMAL PROTEIN S24"/>
    <property type="match status" value="1"/>
</dbReference>
<dbReference type="AlphaFoldDB" id="A0A1I7VCM1"/>
<dbReference type="STRING" id="7209.A0A1I7VCM1"/>
<dbReference type="InterPro" id="IPR053709">
    <property type="entry name" value="eRP_eS24_sf"/>
</dbReference>
<comment type="similarity">
    <text evidence="1 4">Belongs to the eukaryotic ribosomal protein eS24 family.</text>
</comment>
<evidence type="ECO:0000256" key="1">
    <source>
        <dbReference type="ARBA" id="ARBA00009680"/>
    </source>
</evidence>
<evidence type="ECO:0000256" key="3">
    <source>
        <dbReference type="ARBA" id="ARBA00023274"/>
    </source>
</evidence>
<feature type="region of interest" description="Disordered" evidence="5">
    <location>
        <begin position="261"/>
        <end position="298"/>
    </location>
</feature>
<organism evidence="6 7">
    <name type="scientific">Loa loa</name>
    <name type="common">Eye worm</name>
    <name type="synonym">Filaria loa</name>
    <dbReference type="NCBI Taxonomy" id="7209"/>
    <lineage>
        <taxon>Eukaryota</taxon>
        <taxon>Metazoa</taxon>
        <taxon>Ecdysozoa</taxon>
        <taxon>Nematoda</taxon>
        <taxon>Chromadorea</taxon>
        <taxon>Rhabditida</taxon>
        <taxon>Spirurina</taxon>
        <taxon>Spiruromorpha</taxon>
        <taxon>Filarioidea</taxon>
        <taxon>Onchocercidae</taxon>
        <taxon>Loa</taxon>
    </lineage>
</organism>
<dbReference type="InterPro" id="IPR018098">
    <property type="entry name" value="Ribosomal_eS24_CS"/>
</dbReference>
<dbReference type="Pfam" id="PF01282">
    <property type="entry name" value="Ribosomal_S24e"/>
    <property type="match status" value="1"/>
</dbReference>